<organism evidence="3 4">
    <name type="scientific">Lentzea tibetensis</name>
    <dbReference type="NCBI Taxonomy" id="2591470"/>
    <lineage>
        <taxon>Bacteria</taxon>
        <taxon>Bacillati</taxon>
        <taxon>Actinomycetota</taxon>
        <taxon>Actinomycetes</taxon>
        <taxon>Pseudonocardiales</taxon>
        <taxon>Pseudonocardiaceae</taxon>
        <taxon>Lentzea</taxon>
    </lineage>
</organism>
<keyword evidence="1" id="KW-0812">Transmembrane</keyword>
<comment type="caution">
    <text evidence="3">The sequence shown here is derived from an EMBL/GenBank/DDBJ whole genome shotgun (WGS) entry which is preliminary data.</text>
</comment>
<sequence length="127" mass="13580">MTRSTSAWTGWIVFGAVMTVMVGMFNVIYGLVALFDDKYYTVGPQGLLVFDLTAWGWIHLIVGAAAVISGIALPGGAAWARIAVVLLVSLNALTQLAFMSAYPAWSIIAIVLDVIVIWAVIVHGGRE</sequence>
<proteinExistence type="predicted"/>
<gene>
    <name evidence="3" type="ORF">FKR81_23135</name>
</gene>
<dbReference type="Pfam" id="PF23636">
    <property type="entry name" value="DUF7144"/>
    <property type="match status" value="1"/>
</dbReference>
<accession>A0A563EQE1</accession>
<evidence type="ECO:0000313" key="4">
    <source>
        <dbReference type="Proteomes" id="UP000316639"/>
    </source>
</evidence>
<dbReference type="EMBL" id="VOBR01000015">
    <property type="protein sequence ID" value="TWP49634.1"/>
    <property type="molecule type" value="Genomic_DNA"/>
</dbReference>
<evidence type="ECO:0000259" key="2">
    <source>
        <dbReference type="Pfam" id="PF23636"/>
    </source>
</evidence>
<keyword evidence="1" id="KW-1133">Transmembrane helix</keyword>
<dbReference type="InterPro" id="IPR055568">
    <property type="entry name" value="DUF7144"/>
</dbReference>
<dbReference type="AlphaFoldDB" id="A0A563EQE1"/>
<feature type="transmembrane region" description="Helical" evidence="1">
    <location>
        <begin position="104"/>
        <end position="122"/>
    </location>
</feature>
<keyword evidence="1" id="KW-0472">Membrane</keyword>
<reference evidence="3 4" key="1">
    <citation type="submission" date="2019-07" db="EMBL/GenBank/DDBJ databases">
        <title>Lentzea xizangensis sp. nov., isolated from Qinghai-Tibetan Plateau Soils.</title>
        <authorList>
            <person name="Huang J."/>
        </authorList>
    </citation>
    <scope>NUCLEOTIDE SEQUENCE [LARGE SCALE GENOMIC DNA]</scope>
    <source>
        <strain evidence="3 4">FXJ1.1311</strain>
    </source>
</reference>
<protein>
    <recommendedName>
        <fullName evidence="2">DUF7144 domain-containing protein</fullName>
    </recommendedName>
</protein>
<dbReference type="OrthoDB" id="4482242at2"/>
<feature type="transmembrane region" description="Helical" evidence="1">
    <location>
        <begin position="54"/>
        <end position="73"/>
    </location>
</feature>
<name>A0A563EQE1_9PSEU</name>
<dbReference type="Proteomes" id="UP000316639">
    <property type="component" value="Unassembled WGS sequence"/>
</dbReference>
<evidence type="ECO:0000313" key="3">
    <source>
        <dbReference type="EMBL" id="TWP49634.1"/>
    </source>
</evidence>
<keyword evidence="4" id="KW-1185">Reference proteome</keyword>
<evidence type="ECO:0000256" key="1">
    <source>
        <dbReference type="SAM" id="Phobius"/>
    </source>
</evidence>
<feature type="transmembrane region" description="Helical" evidence="1">
    <location>
        <begin position="78"/>
        <end position="98"/>
    </location>
</feature>
<feature type="domain" description="DUF7144" evidence="2">
    <location>
        <begin position="11"/>
        <end position="124"/>
    </location>
</feature>
<feature type="transmembrane region" description="Helical" evidence="1">
    <location>
        <begin position="12"/>
        <end position="34"/>
    </location>
</feature>